<dbReference type="CDD" id="cd19590">
    <property type="entry name" value="serpin_thermopin-like"/>
    <property type="match status" value="1"/>
</dbReference>
<dbReference type="SUPFAM" id="SSF56574">
    <property type="entry name" value="Serpins"/>
    <property type="match status" value="1"/>
</dbReference>
<dbReference type="PANTHER" id="PTHR11461:SF211">
    <property type="entry name" value="GH10112P-RELATED"/>
    <property type="match status" value="1"/>
</dbReference>
<name>A0ABY9WX60_9BACT</name>
<dbReference type="EMBL" id="CP043494">
    <property type="protein sequence ID" value="WNG47738.1"/>
    <property type="molecule type" value="Genomic_DNA"/>
</dbReference>
<evidence type="ECO:0000259" key="2">
    <source>
        <dbReference type="SMART" id="SM00093"/>
    </source>
</evidence>
<keyword evidence="4" id="KW-1185">Reference proteome</keyword>
<dbReference type="SMART" id="SM00093">
    <property type="entry name" value="SERPIN"/>
    <property type="match status" value="1"/>
</dbReference>
<comment type="similarity">
    <text evidence="1">Belongs to the serpin family.</text>
</comment>
<protein>
    <submittedName>
        <fullName evidence="3">Serpin family protein</fullName>
    </submittedName>
</protein>
<dbReference type="Proteomes" id="UP001611383">
    <property type="component" value="Chromosome"/>
</dbReference>
<dbReference type="Pfam" id="PF00079">
    <property type="entry name" value="Serpin"/>
    <property type="match status" value="1"/>
</dbReference>
<feature type="domain" description="Serpin" evidence="2">
    <location>
        <begin position="69"/>
        <end position="430"/>
    </location>
</feature>
<dbReference type="InterPro" id="IPR042178">
    <property type="entry name" value="Serpin_sf_1"/>
</dbReference>
<dbReference type="RefSeq" id="WP_395804419.1">
    <property type="nucleotide sequence ID" value="NZ_CP043494.1"/>
</dbReference>
<dbReference type="Gene3D" id="3.30.497.10">
    <property type="entry name" value="Antithrombin, subunit I, domain 2"/>
    <property type="match status" value="1"/>
</dbReference>
<dbReference type="Gene3D" id="2.30.39.10">
    <property type="entry name" value="Alpha-1-antitrypsin, domain 1"/>
    <property type="match status" value="1"/>
</dbReference>
<dbReference type="InterPro" id="IPR000215">
    <property type="entry name" value="Serpin_fam"/>
</dbReference>
<proteinExistence type="inferred from homology"/>
<accession>A0ABY9WX60</accession>
<sequence>MTPLRRWLAPSLAAVLGLTGCSPSSTWPEYEVLDAPGELIASDKERVTTPNVPDADFAALVTGNTNFGASLYRELAEPGKNLFFSPYSITQAFAMVYAGARGNTETQMAQALHFSLPQERLHPAMNALDLTIQSHAGRAGEDQGMPPTLRVVNAAWGQKGLTFEPPFLDVLAQNYGSGMRVVDFSADPDSIRDSINDWAHRRTEGRIPKLLPPDMVTHDTSLLLANALYFKGSWRSRFSLDGTQPAPFHLLDGSTKQIPMMSVSMSFPHTTGDGFEAIALPYVGQAFRMLVIVPDQGRFTELESRLSASFLDSVRAGLQDRYTALRFPKFQVSQELPLPEPLRALGMVDAFTDSANLSGMTQQMALKLTGAQHQAVVSVDELGTEAAAATAVAAGPVTIPEPTTVDRPFLFLIEDVETKSVLFLGRVVDP</sequence>
<gene>
    <name evidence="3" type="ORF">F0U60_29125</name>
</gene>
<dbReference type="InterPro" id="IPR023796">
    <property type="entry name" value="Serpin_dom"/>
</dbReference>
<evidence type="ECO:0000313" key="4">
    <source>
        <dbReference type="Proteomes" id="UP001611383"/>
    </source>
</evidence>
<evidence type="ECO:0000256" key="1">
    <source>
        <dbReference type="RuleBase" id="RU000411"/>
    </source>
</evidence>
<dbReference type="InterPro" id="IPR036186">
    <property type="entry name" value="Serpin_sf"/>
</dbReference>
<evidence type="ECO:0000313" key="3">
    <source>
        <dbReference type="EMBL" id="WNG47738.1"/>
    </source>
</evidence>
<organism evidence="3 4">
    <name type="scientific">Archangium minus</name>
    <dbReference type="NCBI Taxonomy" id="83450"/>
    <lineage>
        <taxon>Bacteria</taxon>
        <taxon>Pseudomonadati</taxon>
        <taxon>Myxococcota</taxon>
        <taxon>Myxococcia</taxon>
        <taxon>Myxococcales</taxon>
        <taxon>Cystobacterineae</taxon>
        <taxon>Archangiaceae</taxon>
        <taxon>Archangium</taxon>
    </lineage>
</organism>
<dbReference type="InterPro" id="IPR042185">
    <property type="entry name" value="Serpin_sf_2"/>
</dbReference>
<dbReference type="PANTHER" id="PTHR11461">
    <property type="entry name" value="SERINE PROTEASE INHIBITOR, SERPIN"/>
    <property type="match status" value="1"/>
</dbReference>
<reference evidence="3 4" key="1">
    <citation type="submission" date="2019-08" db="EMBL/GenBank/DDBJ databases">
        <title>Archangium and Cystobacter genomes.</title>
        <authorList>
            <person name="Chen I.-C.K."/>
            <person name="Wielgoss S."/>
        </authorList>
    </citation>
    <scope>NUCLEOTIDE SEQUENCE [LARGE SCALE GENOMIC DNA]</scope>
    <source>
        <strain evidence="3 4">Cbm 6</strain>
    </source>
</reference>
<dbReference type="PROSITE" id="PS51257">
    <property type="entry name" value="PROKAR_LIPOPROTEIN"/>
    <property type="match status" value="1"/>
</dbReference>